<dbReference type="AlphaFoldDB" id="A0A0F9D7B5"/>
<proteinExistence type="predicted"/>
<sequence length="299" mass="33092">MVFSSAAGHTNLPQGNWVPTIFSKKVLKFFRRASVAEDITNTDYFGEIANMGDTVRIIKEPTITISDYFRGTKVIPQDLDDAEDTLTVDQAKYFAFKVDDIEAKQSHINWESLATGSAAYSLKDAYDTAILLYMSGQVPSAQDYGTTGSPIDVGFAAGEISPLNFMTRLSRLLDDNDVPEENRFFVAKPIFWEIMADENSKLMGVDFTGDANSKLRNGRVTDGLIRGFRCYKSNNTPLDTAVEVALAGHMSSTATASQIAKTEMIRDNDSFSDVVRGLHVYGRKTLRTEALVRGIYKVD</sequence>
<accession>A0A0F9D7B5</accession>
<reference evidence="1" key="1">
    <citation type="journal article" date="2015" name="Nature">
        <title>Complex archaea that bridge the gap between prokaryotes and eukaryotes.</title>
        <authorList>
            <person name="Spang A."/>
            <person name="Saw J.H."/>
            <person name="Jorgensen S.L."/>
            <person name="Zaremba-Niedzwiedzka K."/>
            <person name="Martijn J."/>
            <person name="Lind A.E."/>
            <person name="van Eijk R."/>
            <person name="Schleper C."/>
            <person name="Guy L."/>
            <person name="Ettema T.J."/>
        </authorList>
    </citation>
    <scope>NUCLEOTIDE SEQUENCE</scope>
</reference>
<gene>
    <name evidence="1" type="ORF">LCGC14_2235130</name>
</gene>
<name>A0A0F9D7B5_9ZZZZ</name>
<comment type="caution">
    <text evidence="1">The sequence shown here is derived from an EMBL/GenBank/DDBJ whole genome shotgun (WGS) entry which is preliminary data.</text>
</comment>
<evidence type="ECO:0000313" key="1">
    <source>
        <dbReference type="EMBL" id="KKL57464.1"/>
    </source>
</evidence>
<evidence type="ECO:0008006" key="2">
    <source>
        <dbReference type="Google" id="ProtNLM"/>
    </source>
</evidence>
<protein>
    <recommendedName>
        <fullName evidence="2">Capsid protein</fullName>
    </recommendedName>
</protein>
<dbReference type="EMBL" id="LAZR01030157">
    <property type="protein sequence ID" value="KKL57464.1"/>
    <property type="molecule type" value="Genomic_DNA"/>
</dbReference>
<organism evidence="1">
    <name type="scientific">marine sediment metagenome</name>
    <dbReference type="NCBI Taxonomy" id="412755"/>
    <lineage>
        <taxon>unclassified sequences</taxon>
        <taxon>metagenomes</taxon>
        <taxon>ecological metagenomes</taxon>
    </lineage>
</organism>